<dbReference type="InterPro" id="IPR003594">
    <property type="entry name" value="HATPase_dom"/>
</dbReference>
<organism evidence="15 16">
    <name type="scientific">Bariatricus massiliensis</name>
    <dbReference type="NCBI Taxonomy" id="1745713"/>
    <lineage>
        <taxon>Bacteria</taxon>
        <taxon>Bacillati</taxon>
        <taxon>Bacillota</taxon>
        <taxon>Clostridia</taxon>
        <taxon>Lachnospirales</taxon>
        <taxon>Lachnospiraceae</taxon>
        <taxon>Bariatricus</taxon>
    </lineage>
</organism>
<dbReference type="SMART" id="SM00387">
    <property type="entry name" value="HATPase_c"/>
    <property type="match status" value="1"/>
</dbReference>
<dbReference type="InterPro" id="IPR029016">
    <property type="entry name" value="GAF-like_dom_sf"/>
</dbReference>
<comment type="subcellular location">
    <subcellularLocation>
        <location evidence="2">Membrane</location>
        <topology evidence="2">Multi-pass membrane protein</topology>
    </subcellularLocation>
</comment>
<dbReference type="InterPro" id="IPR038318">
    <property type="entry name" value="KdpD_sf"/>
</dbReference>
<dbReference type="InterPro" id="IPR052023">
    <property type="entry name" value="Histidine_kinase_KdpD"/>
</dbReference>
<evidence type="ECO:0000313" key="15">
    <source>
        <dbReference type="EMBL" id="MCB7388133.1"/>
    </source>
</evidence>
<dbReference type="Gene3D" id="3.30.565.10">
    <property type="entry name" value="Histidine kinase-like ATPase, C-terminal domain"/>
    <property type="match status" value="1"/>
</dbReference>
<dbReference type="SMART" id="SM00388">
    <property type="entry name" value="HisKA"/>
    <property type="match status" value="1"/>
</dbReference>
<evidence type="ECO:0000256" key="6">
    <source>
        <dbReference type="ARBA" id="ARBA00022692"/>
    </source>
</evidence>
<dbReference type="Gene3D" id="1.10.287.130">
    <property type="match status" value="1"/>
</dbReference>
<feature type="transmembrane region" description="Helical" evidence="13">
    <location>
        <begin position="90"/>
        <end position="110"/>
    </location>
</feature>
<keyword evidence="16" id="KW-1185">Reference proteome</keyword>
<dbReference type="RefSeq" id="WP_066730624.1">
    <property type="nucleotide sequence ID" value="NZ_JAJCIQ010000009.1"/>
</dbReference>
<keyword evidence="4" id="KW-0597">Phosphoprotein</keyword>
<evidence type="ECO:0000256" key="8">
    <source>
        <dbReference type="ARBA" id="ARBA00022777"/>
    </source>
</evidence>
<comment type="caution">
    <text evidence="15">The sequence shown here is derived from an EMBL/GenBank/DDBJ whole genome shotgun (WGS) entry which is preliminary data.</text>
</comment>
<evidence type="ECO:0000256" key="13">
    <source>
        <dbReference type="SAM" id="Phobius"/>
    </source>
</evidence>
<evidence type="ECO:0000256" key="4">
    <source>
        <dbReference type="ARBA" id="ARBA00022553"/>
    </source>
</evidence>
<comment type="catalytic activity">
    <reaction evidence="1">
        <text>ATP + protein L-histidine = ADP + protein N-phospho-L-histidine.</text>
        <dbReference type="EC" id="2.7.13.3"/>
    </reaction>
</comment>
<feature type="transmembrane region" description="Helical" evidence="13">
    <location>
        <begin position="61"/>
        <end position="78"/>
    </location>
</feature>
<dbReference type="PRINTS" id="PR00344">
    <property type="entry name" value="BCTRLSENSOR"/>
</dbReference>
<dbReference type="EC" id="2.7.13.3" evidence="3"/>
<keyword evidence="10 13" id="KW-1133">Transmembrane helix</keyword>
<dbReference type="CDD" id="cd00082">
    <property type="entry name" value="HisKA"/>
    <property type="match status" value="1"/>
</dbReference>
<protein>
    <recommendedName>
        <fullName evidence="3">histidine kinase</fullName>
        <ecNumber evidence="3">2.7.13.3</ecNumber>
    </recommendedName>
</protein>
<keyword evidence="5" id="KW-0808">Transferase</keyword>
<sequence length="511" mass="58473">MEWQKKIVYYMKKIIVVAIVIGLVTMFSFVLYSMGIRAENILMVYTFGILIIIMETKRYEFGIVSAFVMVALFNYFFTEPRFTLRVYDRNYLISFIIFLIVSVIVTSLTIKIQKQVQELEEAQRFTNIMYEVSSGYLHVSGLKQVAKYGIECLENIHQCRYIIFVNEGRKNKRIPYSNFEEQIPDEIMKAAEWSYKQSSVCGKGTSDYPCIDYYMMPIVSKGITFGVLAMENETQPVRNKEKQILDSIVSIIAMAMDRECANEAEQESKLASEREYLRNNLLRSISHDLRTPLAGITGSASFLMESYDEIDKDSRETLLKDITNDSIWLARMVDNLLNMTRIQEGKLKIHYEEEVVDDIVSEVNSRVQRRLGNRRLLIKTPAECLSVPMDGQLIIQVLVNLVENSIKHTNNDGIIHLEVEKIVIKEKRNAVYAKFAVEDDGTGIAKEIQERMFESFVTSDTEKGADCGRGMGLGLSIASEIVKVHNGMIGSYNNHSKGATVYFLIPMERGK</sequence>
<evidence type="ECO:0000313" key="16">
    <source>
        <dbReference type="Proteomes" id="UP001299546"/>
    </source>
</evidence>
<gene>
    <name evidence="15" type="ORF">LIZ65_12635</name>
</gene>
<dbReference type="InterPro" id="IPR036097">
    <property type="entry name" value="HisK_dim/P_sf"/>
</dbReference>
<proteinExistence type="predicted"/>
<reference evidence="15 16" key="1">
    <citation type="submission" date="2021-10" db="EMBL/GenBank/DDBJ databases">
        <title>Collection of gut derived symbiotic bacterial strains cultured from healthy donors.</title>
        <authorList>
            <person name="Lin H."/>
            <person name="Littmann E."/>
            <person name="Kohout C."/>
            <person name="Pamer E.G."/>
        </authorList>
    </citation>
    <scope>NUCLEOTIDE SEQUENCE [LARGE SCALE GENOMIC DNA]</scope>
    <source>
        <strain evidence="15 16">DFI.1.165</strain>
    </source>
</reference>
<evidence type="ECO:0000256" key="11">
    <source>
        <dbReference type="ARBA" id="ARBA00023012"/>
    </source>
</evidence>
<evidence type="ECO:0000256" key="10">
    <source>
        <dbReference type="ARBA" id="ARBA00022989"/>
    </source>
</evidence>
<evidence type="ECO:0000256" key="1">
    <source>
        <dbReference type="ARBA" id="ARBA00000085"/>
    </source>
</evidence>
<dbReference type="InterPro" id="IPR036890">
    <property type="entry name" value="HATPase_C_sf"/>
</dbReference>
<evidence type="ECO:0000256" key="9">
    <source>
        <dbReference type="ARBA" id="ARBA00022840"/>
    </source>
</evidence>
<dbReference type="InterPro" id="IPR004358">
    <property type="entry name" value="Sig_transdc_His_kin-like_C"/>
</dbReference>
<dbReference type="InterPro" id="IPR003661">
    <property type="entry name" value="HisK_dim/P_dom"/>
</dbReference>
<keyword evidence="8" id="KW-0418">Kinase</keyword>
<dbReference type="SUPFAM" id="SSF55874">
    <property type="entry name" value="ATPase domain of HSP90 chaperone/DNA topoisomerase II/histidine kinase"/>
    <property type="match status" value="1"/>
</dbReference>
<dbReference type="InterPro" id="IPR005467">
    <property type="entry name" value="His_kinase_dom"/>
</dbReference>
<dbReference type="Gene3D" id="3.30.450.40">
    <property type="match status" value="1"/>
</dbReference>
<evidence type="ECO:0000256" key="7">
    <source>
        <dbReference type="ARBA" id="ARBA00022741"/>
    </source>
</evidence>
<dbReference type="Pfam" id="PF02518">
    <property type="entry name" value="HATPase_c"/>
    <property type="match status" value="1"/>
</dbReference>
<keyword evidence="7" id="KW-0547">Nucleotide-binding</keyword>
<evidence type="ECO:0000256" key="12">
    <source>
        <dbReference type="ARBA" id="ARBA00023136"/>
    </source>
</evidence>
<accession>A0ABS8DI62</accession>
<feature type="transmembrane region" description="Helical" evidence="13">
    <location>
        <begin position="14"/>
        <end position="32"/>
    </location>
</feature>
<keyword evidence="6 13" id="KW-0812">Transmembrane</keyword>
<keyword evidence="12 13" id="KW-0472">Membrane</keyword>
<feature type="domain" description="Histidine kinase" evidence="14">
    <location>
        <begin position="284"/>
        <end position="509"/>
    </location>
</feature>
<dbReference type="Gene3D" id="1.20.120.620">
    <property type="entry name" value="Backbone structure of the membrane domain of e. Coli histidine kinase receptor kdpd"/>
    <property type="match status" value="1"/>
</dbReference>
<dbReference type="PROSITE" id="PS50109">
    <property type="entry name" value="HIS_KIN"/>
    <property type="match status" value="1"/>
</dbReference>
<dbReference type="PANTHER" id="PTHR45569">
    <property type="entry name" value="SENSOR PROTEIN KDPD"/>
    <property type="match status" value="1"/>
</dbReference>
<dbReference type="PANTHER" id="PTHR45569:SF1">
    <property type="entry name" value="SENSOR PROTEIN KDPD"/>
    <property type="match status" value="1"/>
</dbReference>
<evidence type="ECO:0000256" key="5">
    <source>
        <dbReference type="ARBA" id="ARBA00022679"/>
    </source>
</evidence>
<evidence type="ECO:0000256" key="3">
    <source>
        <dbReference type="ARBA" id="ARBA00012438"/>
    </source>
</evidence>
<dbReference type="Pfam" id="PF00512">
    <property type="entry name" value="HisKA"/>
    <property type="match status" value="1"/>
</dbReference>
<dbReference type="InterPro" id="IPR025201">
    <property type="entry name" value="KdpD_TM"/>
</dbReference>
<name>A0ABS8DI62_9FIRM</name>
<dbReference type="SUPFAM" id="SSF47384">
    <property type="entry name" value="Homodimeric domain of signal transducing histidine kinase"/>
    <property type="match status" value="1"/>
</dbReference>
<keyword evidence="11" id="KW-0902">Two-component regulatory system</keyword>
<keyword evidence="9" id="KW-0067">ATP-binding</keyword>
<dbReference type="Proteomes" id="UP001299546">
    <property type="component" value="Unassembled WGS sequence"/>
</dbReference>
<evidence type="ECO:0000256" key="2">
    <source>
        <dbReference type="ARBA" id="ARBA00004141"/>
    </source>
</evidence>
<dbReference type="Pfam" id="PF13493">
    <property type="entry name" value="DUF4118"/>
    <property type="match status" value="1"/>
</dbReference>
<dbReference type="EMBL" id="JAJCIS010000009">
    <property type="protein sequence ID" value="MCB7388133.1"/>
    <property type="molecule type" value="Genomic_DNA"/>
</dbReference>
<evidence type="ECO:0000259" key="14">
    <source>
        <dbReference type="PROSITE" id="PS50109"/>
    </source>
</evidence>